<proteinExistence type="predicted"/>
<evidence type="ECO:0000313" key="2">
    <source>
        <dbReference type="EMBL" id="KAL0414615.1"/>
    </source>
</evidence>
<sequence length="108" mass="11376">MAKPPSKTTVAQMNPKVPIPDAAFSSTARRSAKSVSFFSGALTDGLITSAAFVALLVLASMLLIRGSNIVGLMLPASLSLTLSYICTAFTLHGNALIHPFLAKIWELN</sequence>
<gene>
    <name evidence="2" type="ORF">Sradi_1663200</name>
</gene>
<dbReference type="EMBL" id="JACGWJ010000006">
    <property type="protein sequence ID" value="KAL0414615.1"/>
    <property type="molecule type" value="Genomic_DNA"/>
</dbReference>
<organism evidence="2">
    <name type="scientific">Sesamum radiatum</name>
    <name type="common">Black benniseed</name>
    <dbReference type="NCBI Taxonomy" id="300843"/>
    <lineage>
        <taxon>Eukaryota</taxon>
        <taxon>Viridiplantae</taxon>
        <taxon>Streptophyta</taxon>
        <taxon>Embryophyta</taxon>
        <taxon>Tracheophyta</taxon>
        <taxon>Spermatophyta</taxon>
        <taxon>Magnoliopsida</taxon>
        <taxon>eudicotyledons</taxon>
        <taxon>Gunneridae</taxon>
        <taxon>Pentapetalae</taxon>
        <taxon>asterids</taxon>
        <taxon>lamiids</taxon>
        <taxon>Lamiales</taxon>
        <taxon>Pedaliaceae</taxon>
        <taxon>Sesamum</taxon>
    </lineage>
</organism>
<keyword evidence="1" id="KW-1133">Transmembrane helix</keyword>
<keyword evidence="1" id="KW-0812">Transmembrane</keyword>
<protein>
    <submittedName>
        <fullName evidence="2">Uncharacterized protein</fullName>
    </submittedName>
</protein>
<accession>A0AAW2UEB0</accession>
<name>A0AAW2UEB0_SESRA</name>
<dbReference type="AlphaFoldDB" id="A0AAW2UEB0"/>
<reference evidence="2" key="2">
    <citation type="journal article" date="2024" name="Plant">
        <title>Genomic evolution and insights into agronomic trait innovations of Sesamum species.</title>
        <authorList>
            <person name="Miao H."/>
            <person name="Wang L."/>
            <person name="Qu L."/>
            <person name="Liu H."/>
            <person name="Sun Y."/>
            <person name="Le M."/>
            <person name="Wang Q."/>
            <person name="Wei S."/>
            <person name="Zheng Y."/>
            <person name="Lin W."/>
            <person name="Duan Y."/>
            <person name="Cao H."/>
            <person name="Xiong S."/>
            <person name="Wang X."/>
            <person name="Wei L."/>
            <person name="Li C."/>
            <person name="Ma Q."/>
            <person name="Ju M."/>
            <person name="Zhao R."/>
            <person name="Li G."/>
            <person name="Mu C."/>
            <person name="Tian Q."/>
            <person name="Mei H."/>
            <person name="Zhang T."/>
            <person name="Gao T."/>
            <person name="Zhang H."/>
        </authorList>
    </citation>
    <scope>NUCLEOTIDE SEQUENCE</scope>
    <source>
        <strain evidence="2">G02</strain>
    </source>
</reference>
<feature type="transmembrane region" description="Helical" evidence="1">
    <location>
        <begin position="46"/>
        <end position="64"/>
    </location>
</feature>
<feature type="transmembrane region" description="Helical" evidence="1">
    <location>
        <begin position="71"/>
        <end position="91"/>
    </location>
</feature>
<comment type="caution">
    <text evidence="2">The sequence shown here is derived from an EMBL/GenBank/DDBJ whole genome shotgun (WGS) entry which is preliminary data.</text>
</comment>
<keyword evidence="1" id="KW-0472">Membrane</keyword>
<evidence type="ECO:0000256" key="1">
    <source>
        <dbReference type="SAM" id="Phobius"/>
    </source>
</evidence>
<reference evidence="2" key="1">
    <citation type="submission" date="2020-06" db="EMBL/GenBank/DDBJ databases">
        <authorList>
            <person name="Li T."/>
            <person name="Hu X."/>
            <person name="Zhang T."/>
            <person name="Song X."/>
            <person name="Zhang H."/>
            <person name="Dai N."/>
            <person name="Sheng W."/>
            <person name="Hou X."/>
            <person name="Wei L."/>
        </authorList>
    </citation>
    <scope>NUCLEOTIDE SEQUENCE</scope>
    <source>
        <strain evidence="2">G02</strain>
        <tissue evidence="2">Leaf</tissue>
    </source>
</reference>